<feature type="domain" description="FAD-dependent oxidoreductase 2 FAD-binding" evidence="3">
    <location>
        <begin position="6"/>
        <end position="33"/>
    </location>
</feature>
<proteinExistence type="predicted"/>
<dbReference type="Proteomes" id="UP000588158">
    <property type="component" value="Unassembled WGS sequence"/>
</dbReference>
<dbReference type="AlphaFoldDB" id="A0A841AB34"/>
<dbReference type="InterPro" id="IPR003953">
    <property type="entry name" value="FAD-dep_OxRdtase_2_FAD-bd"/>
</dbReference>
<protein>
    <submittedName>
        <fullName evidence="4">Putative oxidoreductase</fullName>
    </submittedName>
</protein>
<organism evidence="4 5">
    <name type="scientific">Brachybacterium aquaticum</name>
    <dbReference type="NCBI Taxonomy" id="1432564"/>
    <lineage>
        <taxon>Bacteria</taxon>
        <taxon>Bacillati</taxon>
        <taxon>Actinomycetota</taxon>
        <taxon>Actinomycetes</taxon>
        <taxon>Micrococcales</taxon>
        <taxon>Dermabacteraceae</taxon>
        <taxon>Brachybacterium</taxon>
    </lineage>
</organism>
<keyword evidence="2" id="KW-0560">Oxidoreductase</keyword>
<dbReference type="SUPFAM" id="SSF51971">
    <property type="entry name" value="Nucleotide-binding domain"/>
    <property type="match status" value="1"/>
</dbReference>
<comment type="caution">
    <text evidence="4">The sequence shown here is derived from an EMBL/GenBank/DDBJ whole genome shotgun (WGS) entry which is preliminary data.</text>
</comment>
<evidence type="ECO:0000256" key="2">
    <source>
        <dbReference type="ARBA" id="ARBA00023002"/>
    </source>
</evidence>
<dbReference type="Pfam" id="PF00890">
    <property type="entry name" value="FAD_binding_2"/>
    <property type="match status" value="1"/>
</dbReference>
<accession>A0A841AB34</accession>
<name>A0A841AB34_9MICO</name>
<sequence>MGAAHDAIVVGAGLAGLVAATELAGAGRRVLLL</sequence>
<dbReference type="GO" id="GO:0016491">
    <property type="term" value="F:oxidoreductase activity"/>
    <property type="evidence" value="ECO:0007669"/>
    <property type="project" value="UniProtKB-KW"/>
</dbReference>
<dbReference type="EMBL" id="JACHLZ010000001">
    <property type="protein sequence ID" value="MBB5832419.1"/>
    <property type="molecule type" value="Genomic_DNA"/>
</dbReference>
<evidence type="ECO:0000259" key="3">
    <source>
        <dbReference type="Pfam" id="PF00890"/>
    </source>
</evidence>
<dbReference type="InterPro" id="IPR036188">
    <property type="entry name" value="FAD/NAD-bd_sf"/>
</dbReference>
<keyword evidence="1" id="KW-0285">Flavoprotein</keyword>
<reference evidence="4 5" key="1">
    <citation type="submission" date="2020-08" db="EMBL/GenBank/DDBJ databases">
        <title>Sequencing the genomes of 1000 actinobacteria strains.</title>
        <authorList>
            <person name="Klenk H.-P."/>
        </authorList>
    </citation>
    <scope>NUCLEOTIDE SEQUENCE [LARGE SCALE GENOMIC DNA]</scope>
    <source>
        <strain evidence="4 5">DSM 28796</strain>
    </source>
</reference>
<keyword evidence="5" id="KW-1185">Reference proteome</keyword>
<gene>
    <name evidence="4" type="ORF">HNR70_002232</name>
</gene>
<dbReference type="Gene3D" id="3.50.50.60">
    <property type="entry name" value="FAD/NAD(P)-binding domain"/>
    <property type="match status" value="1"/>
</dbReference>
<evidence type="ECO:0000256" key="1">
    <source>
        <dbReference type="ARBA" id="ARBA00022630"/>
    </source>
</evidence>
<evidence type="ECO:0000313" key="5">
    <source>
        <dbReference type="Proteomes" id="UP000588158"/>
    </source>
</evidence>
<evidence type="ECO:0000313" key="4">
    <source>
        <dbReference type="EMBL" id="MBB5832419.1"/>
    </source>
</evidence>